<feature type="domain" description="Nitroreductase" evidence="6">
    <location>
        <begin position="7"/>
        <end position="63"/>
    </location>
</feature>
<protein>
    <submittedName>
        <fullName evidence="7">FMN reductase [NAD(P)H]</fullName>
        <ecNumber evidence="7">1.5.1.39</ecNumber>
    </submittedName>
</protein>
<keyword evidence="4" id="KW-0288">FMN</keyword>
<evidence type="ECO:0000256" key="1">
    <source>
        <dbReference type="ARBA" id="ARBA00001917"/>
    </source>
</evidence>
<dbReference type="PANTHER" id="PTHR43673">
    <property type="entry name" value="NAD(P)H NITROREDUCTASE YDGI-RELATED"/>
    <property type="match status" value="1"/>
</dbReference>
<comment type="cofactor">
    <cofactor evidence="1">
        <name>FMN</name>
        <dbReference type="ChEBI" id="CHEBI:58210"/>
    </cofactor>
</comment>
<dbReference type="InterPro" id="IPR029479">
    <property type="entry name" value="Nitroreductase"/>
</dbReference>
<keyword evidence="5 7" id="KW-0560">Oxidoreductase</keyword>
<dbReference type="SUPFAM" id="SSF55469">
    <property type="entry name" value="FMN-dependent nitroreductase-like"/>
    <property type="match status" value="1"/>
</dbReference>
<evidence type="ECO:0000256" key="3">
    <source>
        <dbReference type="ARBA" id="ARBA00022630"/>
    </source>
</evidence>
<evidence type="ECO:0000313" key="8">
    <source>
        <dbReference type="Proteomes" id="UP000289794"/>
    </source>
</evidence>
<keyword evidence="3" id="KW-0285">Flavoprotein</keyword>
<name>A0A4P6M073_9FIRM</name>
<dbReference type="AlphaFoldDB" id="A0A4P6M073"/>
<proteinExistence type="inferred from homology"/>
<evidence type="ECO:0000259" key="6">
    <source>
        <dbReference type="Pfam" id="PF00881"/>
    </source>
</evidence>
<dbReference type="Gene3D" id="3.40.109.10">
    <property type="entry name" value="NADH Oxidase"/>
    <property type="match status" value="1"/>
</dbReference>
<evidence type="ECO:0000256" key="5">
    <source>
        <dbReference type="ARBA" id="ARBA00023002"/>
    </source>
</evidence>
<dbReference type="EC" id="1.5.1.39" evidence="7"/>
<comment type="similarity">
    <text evidence="2">Belongs to the nitroreductase family.</text>
</comment>
<accession>A0A4P6M073</accession>
<dbReference type="Pfam" id="PF00881">
    <property type="entry name" value="Nitroreductase"/>
    <property type="match status" value="1"/>
</dbReference>
<gene>
    <name evidence="7" type="primary">nfrA2</name>
    <name evidence="7" type="ORF">PMF13cell1_03419</name>
</gene>
<dbReference type="KEGG" id="bpro:PMF13cell1_03419"/>
<organism evidence="7 8">
    <name type="scientific">Blautia producta</name>
    <dbReference type="NCBI Taxonomy" id="33035"/>
    <lineage>
        <taxon>Bacteria</taxon>
        <taxon>Bacillati</taxon>
        <taxon>Bacillota</taxon>
        <taxon>Clostridia</taxon>
        <taxon>Lachnospirales</taxon>
        <taxon>Lachnospiraceae</taxon>
        <taxon>Blautia</taxon>
    </lineage>
</organism>
<dbReference type="RefSeq" id="WP_130181480.1">
    <property type="nucleotide sequence ID" value="NZ_CP035945.1"/>
</dbReference>
<evidence type="ECO:0000256" key="4">
    <source>
        <dbReference type="ARBA" id="ARBA00022643"/>
    </source>
</evidence>
<evidence type="ECO:0000313" key="7">
    <source>
        <dbReference type="EMBL" id="QBE97856.1"/>
    </source>
</evidence>
<evidence type="ECO:0000256" key="2">
    <source>
        <dbReference type="ARBA" id="ARBA00007118"/>
    </source>
</evidence>
<dbReference type="EMBL" id="CP035945">
    <property type="protein sequence ID" value="QBE97856.1"/>
    <property type="molecule type" value="Genomic_DNA"/>
</dbReference>
<dbReference type="PANTHER" id="PTHR43673:SF2">
    <property type="entry name" value="NITROREDUCTASE"/>
    <property type="match status" value="1"/>
</dbReference>
<dbReference type="CDD" id="cd20609">
    <property type="entry name" value="nitroreductase"/>
    <property type="match status" value="1"/>
</dbReference>
<dbReference type="InterPro" id="IPR000415">
    <property type="entry name" value="Nitroreductase-like"/>
</dbReference>
<dbReference type="Proteomes" id="UP000289794">
    <property type="component" value="Chromosome"/>
</dbReference>
<dbReference type="GO" id="GO:0008752">
    <property type="term" value="F:FMN reductase [NAD(P)H] activity"/>
    <property type="evidence" value="ECO:0007669"/>
    <property type="project" value="UniProtKB-EC"/>
</dbReference>
<sequence length="178" mass="20188">MEFSELVKRRYSVRSYNGKKVEQEKVEKILEAAHAAPTAANLQPVRLLVIRQEEGLKKLAKAANIYHAPLAIVVCADHSKAWVRPFDKKQTCDIDASILTDHMMLQAANLGLGSVWICYFKPDVLREEFCIPENLEPVNILAVGYSDEMPPSPDRHEQTRITIKELASFEHFSDRGEL</sequence>
<reference evidence="7 8" key="1">
    <citation type="submission" date="2019-01" db="EMBL/GenBank/DDBJ databases">
        <title>PMF-metabolizing Aryl O-demethylase.</title>
        <authorList>
            <person name="Kim M."/>
        </authorList>
    </citation>
    <scope>NUCLEOTIDE SEQUENCE [LARGE SCALE GENOMIC DNA]</scope>
    <source>
        <strain evidence="7 8">PMF1</strain>
    </source>
</reference>